<proteinExistence type="predicted"/>
<dbReference type="Proteomes" id="UP001071777">
    <property type="component" value="Unassembled WGS sequence"/>
</dbReference>
<accession>A0ABQ8P866</accession>
<feature type="signal peptide" evidence="2">
    <location>
        <begin position="1"/>
        <end position="21"/>
    </location>
</feature>
<feature type="chain" id="PRO_5046300630" evidence="2">
    <location>
        <begin position="22"/>
        <end position="782"/>
    </location>
</feature>
<comment type="caution">
    <text evidence="3">The sequence shown here is derived from an EMBL/GenBank/DDBJ whole genome shotgun (WGS) entry which is preliminary data.</text>
</comment>
<name>A0ABQ8P866_9CRYT</name>
<keyword evidence="2" id="KW-0732">Signal</keyword>
<evidence type="ECO:0000313" key="4">
    <source>
        <dbReference type="Proteomes" id="UP001071777"/>
    </source>
</evidence>
<reference evidence="3" key="1">
    <citation type="submission" date="2022-10" db="EMBL/GenBank/DDBJ databases">
        <title>Adaptive evolution leads to modifications in subtelomeric GC content in a zoonotic Cryptosporidium species.</title>
        <authorList>
            <person name="Li J."/>
            <person name="Feng Y."/>
            <person name="Xiao L."/>
        </authorList>
    </citation>
    <scope>NUCLEOTIDE SEQUENCE</scope>
    <source>
        <strain evidence="3">25894</strain>
    </source>
</reference>
<feature type="coiled-coil region" evidence="1">
    <location>
        <begin position="630"/>
        <end position="664"/>
    </location>
</feature>
<evidence type="ECO:0000313" key="3">
    <source>
        <dbReference type="EMBL" id="KAJ1611820.1"/>
    </source>
</evidence>
<evidence type="ECO:0000256" key="1">
    <source>
        <dbReference type="SAM" id="Coils"/>
    </source>
</evidence>
<protein>
    <submittedName>
        <fullName evidence="3">Signal peptide-containing secreted protein</fullName>
    </submittedName>
</protein>
<keyword evidence="4" id="KW-1185">Reference proteome</keyword>
<organism evidence="3 4">
    <name type="scientific">Cryptosporidium canis</name>
    <dbReference type="NCBI Taxonomy" id="195482"/>
    <lineage>
        <taxon>Eukaryota</taxon>
        <taxon>Sar</taxon>
        <taxon>Alveolata</taxon>
        <taxon>Apicomplexa</taxon>
        <taxon>Conoidasida</taxon>
        <taxon>Coccidia</taxon>
        <taxon>Eucoccidiorida</taxon>
        <taxon>Eimeriorina</taxon>
        <taxon>Cryptosporidiidae</taxon>
        <taxon>Cryptosporidium</taxon>
    </lineage>
</organism>
<evidence type="ECO:0000256" key="2">
    <source>
        <dbReference type="SAM" id="SignalP"/>
    </source>
</evidence>
<keyword evidence="1" id="KW-0175">Coiled coil</keyword>
<sequence length="782" mass="91141">MYSLLFRLIFLLLSLLIRSNAHIKLWNFKKTENGDKYELLHDYFVEMSTFTGNTEFIYLSRKLSNTIASQKKMLSSGEKVQLICENSLLRLLKGNLVDSNAFSNDMSVLRDSISLWDRSFKLLQESDEVRTFREFVYFLDFIDTRKFEIDFCIRLLSNLHHPMNEGDKDSLRRKENLCIGLKEEIEDFISKKLSFHSSGVLEQRNKNISEMFKAATGSIHNELDKSINRVNRYNRVFNLILFLNDLRRSLDKSKEFEPYLTLKDIVDGDSLKANDESELSQVLIELHEYLPENTMFVLSPLSKIVLFELRTANEQLKMLNGCSKYEHIAVPLKKKLIYMIKSIADVLVSYEKSFKVLRGILKHVSYINLVFDKNMADLCTYDFDHNKEPYNITLLDEILTDNLDHKASGRMKPQPTEIRKHYQYSKSKLESGALLENRNMRGLPFFPDSKENDMFREKMSEKPSVKDIQKLIQHINLLADELNHAYIYINNSTNIMLSSLEKLKFTNKVYFEIIQSSTESNAVPSSLYSYSYLLSLDITMSLKKNLCQIKKQALDNKKNATTTLNSVQIKPSLRSEYGESSEEAINKILNIIVSLRQTVHERTQGSGLKNIKARIPTTKKRLYKEVLFPLKCIEDHLLNLKRSNEDAINKMVQIEKQIKQIQINDKAPISTDNISKLEKYIRPLNFIMKCSVVKESSEHYEDCRQVLSQAPQILKHVHSLIQENNKAALNQKELCKRSYAKLESFVKEWNRHLNWIRDVPRICNDQLPTMNKLDSNMRMILG</sequence>
<gene>
    <name evidence="3" type="ORF">OJ252_1431</name>
</gene>
<dbReference type="EMBL" id="JAPCXB010000053">
    <property type="protein sequence ID" value="KAJ1611820.1"/>
    <property type="molecule type" value="Genomic_DNA"/>
</dbReference>